<comment type="caution">
    <text evidence="2">The sequence shown here is derived from an EMBL/GenBank/DDBJ whole genome shotgun (WGS) entry which is preliminary data.</text>
</comment>
<dbReference type="AlphaFoldDB" id="A0A8X8IHJ8"/>
<dbReference type="Pfam" id="PF00144">
    <property type="entry name" value="Beta-lactamase"/>
    <property type="match status" value="1"/>
</dbReference>
<evidence type="ECO:0000313" key="3">
    <source>
        <dbReference type="Proteomes" id="UP000198711"/>
    </source>
</evidence>
<dbReference type="SUPFAM" id="SSF56601">
    <property type="entry name" value="beta-lactamase/transpeptidase-like"/>
    <property type="match status" value="1"/>
</dbReference>
<name>A0A8X8IHJ8_9BACT</name>
<feature type="domain" description="Beta-lactamase-related" evidence="1">
    <location>
        <begin position="54"/>
        <end position="337"/>
    </location>
</feature>
<sequence length="367" mass="40712">MLFQKKLYCYKYGMIGLFFFFILKAQAQRSSESTRYNFVLLEQKIKGWINNGYYSGASVVIAKDNKTIYKRYFGNYKPETVVFIASAGKWLAAATIASLVDEGKLSWSDKVKKWLPEFTDVKGEATLAQLMSHTAGFPDYQPADKPIDIYQTLKASVAATAALPADTLPGTKFKYGGLAMNVAGRMAELATGKDWEMIFQEKIAIPLGMNATHFTPVDSAGGHAPMLGGGARSTLDDYAKFLSMIFNKGSFKGKSILSEKAIAVMQADHVLNANIPKDNFVHAVRHSNRNDIYGLGEWREETDKVGNAIIISSPSWAGAYPWIDKKNGMYGFFLTHIREAGNVFNSFLSSPVLALMVRNIVNKKNRK</sequence>
<proteinExistence type="predicted"/>
<dbReference type="EMBL" id="FNNO01000017">
    <property type="protein sequence ID" value="SDX47915.1"/>
    <property type="molecule type" value="Genomic_DNA"/>
</dbReference>
<organism evidence="2 3">
    <name type="scientific">Hydrobacter penzbergensis</name>
    <dbReference type="NCBI Taxonomy" id="1235997"/>
    <lineage>
        <taxon>Bacteria</taxon>
        <taxon>Pseudomonadati</taxon>
        <taxon>Bacteroidota</taxon>
        <taxon>Chitinophagia</taxon>
        <taxon>Chitinophagales</taxon>
        <taxon>Chitinophagaceae</taxon>
        <taxon>Hydrobacter</taxon>
    </lineage>
</organism>
<accession>A0A8X8IHJ8</accession>
<dbReference type="Proteomes" id="UP000198711">
    <property type="component" value="Unassembled WGS sequence"/>
</dbReference>
<dbReference type="PANTHER" id="PTHR43283">
    <property type="entry name" value="BETA-LACTAMASE-RELATED"/>
    <property type="match status" value="1"/>
</dbReference>
<evidence type="ECO:0000259" key="1">
    <source>
        <dbReference type="Pfam" id="PF00144"/>
    </source>
</evidence>
<dbReference type="InterPro" id="IPR050789">
    <property type="entry name" value="Diverse_Enzym_Activities"/>
</dbReference>
<gene>
    <name evidence="2" type="ORF">SAMN05444410_11722</name>
</gene>
<keyword evidence="3" id="KW-1185">Reference proteome</keyword>
<dbReference type="InterPro" id="IPR012338">
    <property type="entry name" value="Beta-lactam/transpept-like"/>
</dbReference>
<dbReference type="InterPro" id="IPR001466">
    <property type="entry name" value="Beta-lactam-related"/>
</dbReference>
<reference evidence="2 3" key="1">
    <citation type="submission" date="2016-10" db="EMBL/GenBank/DDBJ databases">
        <authorList>
            <person name="Varghese N."/>
            <person name="Submissions S."/>
        </authorList>
    </citation>
    <scope>NUCLEOTIDE SEQUENCE [LARGE SCALE GENOMIC DNA]</scope>
    <source>
        <strain evidence="2 3">DSM 25353</strain>
    </source>
</reference>
<evidence type="ECO:0000313" key="2">
    <source>
        <dbReference type="EMBL" id="SDX47915.1"/>
    </source>
</evidence>
<dbReference type="Gene3D" id="3.40.710.10">
    <property type="entry name" value="DD-peptidase/beta-lactamase superfamily"/>
    <property type="match status" value="1"/>
</dbReference>
<protein>
    <submittedName>
        <fullName evidence="2">CubicO group peptidase, beta-lactamase class C family</fullName>
    </submittedName>
</protein>
<dbReference type="PANTHER" id="PTHR43283:SF3">
    <property type="entry name" value="BETA-LACTAMASE FAMILY PROTEIN (AFU_ORTHOLOGUE AFUA_5G07500)"/>
    <property type="match status" value="1"/>
</dbReference>